<protein>
    <submittedName>
        <fullName evidence="1">CSON004219 protein</fullName>
    </submittedName>
</protein>
<proteinExistence type="predicted"/>
<evidence type="ECO:0000313" key="1">
    <source>
        <dbReference type="EMBL" id="SSX31889.1"/>
    </source>
</evidence>
<accession>A0A336MS09</accession>
<sequence length="63" mass="7461">MSYKRCHVVLLSHLDAKFEFAILPKSCEIGMKLIFPENSEKKFYLHQITLSVKKIQSLTHRFH</sequence>
<gene>
    <name evidence="1" type="primary">CSON004219</name>
</gene>
<dbReference type="VEuPathDB" id="VectorBase:CSON004219"/>
<reference evidence="1" key="1">
    <citation type="submission" date="2018-07" db="EMBL/GenBank/DDBJ databases">
        <authorList>
            <person name="Quirk P.G."/>
            <person name="Krulwich T.A."/>
        </authorList>
    </citation>
    <scope>NUCLEOTIDE SEQUENCE</scope>
</reference>
<dbReference type="EMBL" id="UFQT01001815">
    <property type="protein sequence ID" value="SSX31889.1"/>
    <property type="molecule type" value="Genomic_DNA"/>
</dbReference>
<organism evidence="1">
    <name type="scientific">Culicoides sonorensis</name>
    <name type="common">Biting midge</name>
    <dbReference type="NCBI Taxonomy" id="179676"/>
    <lineage>
        <taxon>Eukaryota</taxon>
        <taxon>Metazoa</taxon>
        <taxon>Ecdysozoa</taxon>
        <taxon>Arthropoda</taxon>
        <taxon>Hexapoda</taxon>
        <taxon>Insecta</taxon>
        <taxon>Pterygota</taxon>
        <taxon>Neoptera</taxon>
        <taxon>Endopterygota</taxon>
        <taxon>Diptera</taxon>
        <taxon>Nematocera</taxon>
        <taxon>Chironomoidea</taxon>
        <taxon>Ceratopogonidae</taxon>
        <taxon>Ceratopogoninae</taxon>
        <taxon>Culicoides</taxon>
        <taxon>Monoculicoides</taxon>
    </lineage>
</organism>
<name>A0A336MS09_CULSO</name>
<dbReference type="AlphaFoldDB" id="A0A336MS09"/>